<accession>A0A8E2EH21</accession>
<name>A0A8E2EH21_9PEZI</name>
<dbReference type="Proteomes" id="UP000250266">
    <property type="component" value="Unassembled WGS sequence"/>
</dbReference>
<reference evidence="2 3" key="1">
    <citation type="journal article" date="2016" name="Nat. Commun.">
        <title>Ectomycorrhizal ecology is imprinted in the genome of the dominant symbiotic fungus Cenococcum geophilum.</title>
        <authorList>
            <consortium name="DOE Joint Genome Institute"/>
            <person name="Peter M."/>
            <person name="Kohler A."/>
            <person name="Ohm R.A."/>
            <person name="Kuo A."/>
            <person name="Krutzmann J."/>
            <person name="Morin E."/>
            <person name="Arend M."/>
            <person name="Barry K.W."/>
            <person name="Binder M."/>
            <person name="Choi C."/>
            <person name="Clum A."/>
            <person name="Copeland A."/>
            <person name="Grisel N."/>
            <person name="Haridas S."/>
            <person name="Kipfer T."/>
            <person name="LaButti K."/>
            <person name="Lindquist E."/>
            <person name="Lipzen A."/>
            <person name="Maire R."/>
            <person name="Meier B."/>
            <person name="Mihaltcheva S."/>
            <person name="Molinier V."/>
            <person name="Murat C."/>
            <person name="Poggeler S."/>
            <person name="Quandt C.A."/>
            <person name="Sperisen C."/>
            <person name="Tritt A."/>
            <person name="Tisserant E."/>
            <person name="Crous P.W."/>
            <person name="Henrissat B."/>
            <person name="Nehls U."/>
            <person name="Egli S."/>
            <person name="Spatafora J.W."/>
            <person name="Grigoriev I.V."/>
            <person name="Martin F.M."/>
        </authorList>
    </citation>
    <scope>NUCLEOTIDE SEQUENCE [LARGE SCALE GENOMIC DNA]</scope>
    <source>
        <strain evidence="2 3">CBS 459.81</strain>
    </source>
</reference>
<evidence type="ECO:0000256" key="1">
    <source>
        <dbReference type="SAM" id="MobiDB-lite"/>
    </source>
</evidence>
<evidence type="ECO:0000313" key="3">
    <source>
        <dbReference type="Proteomes" id="UP000250266"/>
    </source>
</evidence>
<keyword evidence="3" id="KW-1185">Reference proteome</keyword>
<protein>
    <submittedName>
        <fullName evidence="2">Uncharacterized protein</fullName>
    </submittedName>
</protein>
<feature type="compositionally biased region" description="Pro residues" evidence="1">
    <location>
        <begin position="76"/>
        <end position="85"/>
    </location>
</feature>
<evidence type="ECO:0000313" key="2">
    <source>
        <dbReference type="EMBL" id="OCK83413.1"/>
    </source>
</evidence>
<sequence length="99" mass="11357">MLLQSRQTKIHRNLTILSSALTMHIFTLAGFTSGTKSLSRAQAYTTRNITPDFLLSRHACLMETPRVPKTPCYKCFPPPPRPRPPTTRKHGRREYPHNN</sequence>
<dbReference type="AlphaFoldDB" id="A0A8E2EH21"/>
<gene>
    <name evidence="2" type="ORF">K432DRAFT_181404</name>
</gene>
<proteinExistence type="predicted"/>
<dbReference type="EMBL" id="KV744861">
    <property type="protein sequence ID" value="OCK83413.1"/>
    <property type="molecule type" value="Genomic_DNA"/>
</dbReference>
<feature type="region of interest" description="Disordered" evidence="1">
    <location>
        <begin position="74"/>
        <end position="99"/>
    </location>
</feature>
<organism evidence="2 3">
    <name type="scientific">Lepidopterella palustris CBS 459.81</name>
    <dbReference type="NCBI Taxonomy" id="1314670"/>
    <lineage>
        <taxon>Eukaryota</taxon>
        <taxon>Fungi</taxon>
        <taxon>Dikarya</taxon>
        <taxon>Ascomycota</taxon>
        <taxon>Pezizomycotina</taxon>
        <taxon>Dothideomycetes</taxon>
        <taxon>Pleosporomycetidae</taxon>
        <taxon>Mytilinidiales</taxon>
        <taxon>Argynnaceae</taxon>
        <taxon>Lepidopterella</taxon>
    </lineage>
</organism>